<dbReference type="InterPro" id="IPR000210">
    <property type="entry name" value="BTB/POZ_dom"/>
</dbReference>
<feature type="domain" description="BTB" evidence="1">
    <location>
        <begin position="12"/>
        <end position="78"/>
    </location>
</feature>
<dbReference type="Pfam" id="PF00651">
    <property type="entry name" value="BTB"/>
    <property type="match status" value="1"/>
</dbReference>
<accession>A0A7C8M4Q5</accession>
<evidence type="ECO:0000313" key="3">
    <source>
        <dbReference type="Proteomes" id="UP000481861"/>
    </source>
</evidence>
<dbReference type="EMBL" id="JAADJZ010000020">
    <property type="protein sequence ID" value="KAF2868279.1"/>
    <property type="molecule type" value="Genomic_DNA"/>
</dbReference>
<evidence type="ECO:0000313" key="2">
    <source>
        <dbReference type="EMBL" id="KAF2868279.1"/>
    </source>
</evidence>
<dbReference type="InterPro" id="IPR011333">
    <property type="entry name" value="SKP1/BTB/POZ_sf"/>
</dbReference>
<dbReference type="CDD" id="cd18186">
    <property type="entry name" value="BTB_POZ_ZBTB_KLHL-like"/>
    <property type="match status" value="1"/>
</dbReference>
<dbReference type="PANTHER" id="PTHR47843:SF5">
    <property type="entry name" value="BTB_POZ DOMAIN PROTEIN"/>
    <property type="match status" value="1"/>
</dbReference>
<evidence type="ECO:0000259" key="1">
    <source>
        <dbReference type="PROSITE" id="PS50097"/>
    </source>
</evidence>
<keyword evidence="3" id="KW-1185">Reference proteome</keyword>
<dbReference type="PANTHER" id="PTHR47843">
    <property type="entry name" value="BTB DOMAIN-CONTAINING PROTEIN-RELATED"/>
    <property type="match status" value="1"/>
</dbReference>
<gene>
    <name evidence="2" type="ORF">BDV95DRAFT_610241</name>
</gene>
<organism evidence="2 3">
    <name type="scientific">Massariosphaeria phaeospora</name>
    <dbReference type="NCBI Taxonomy" id="100035"/>
    <lineage>
        <taxon>Eukaryota</taxon>
        <taxon>Fungi</taxon>
        <taxon>Dikarya</taxon>
        <taxon>Ascomycota</taxon>
        <taxon>Pezizomycotina</taxon>
        <taxon>Dothideomycetes</taxon>
        <taxon>Pleosporomycetidae</taxon>
        <taxon>Pleosporales</taxon>
        <taxon>Pleosporales incertae sedis</taxon>
        <taxon>Massariosphaeria</taxon>
    </lineage>
</organism>
<protein>
    <recommendedName>
        <fullName evidence="1">BTB domain-containing protein</fullName>
    </recommendedName>
</protein>
<sequence>MPPRLLASGEFSDFVITCGDKTWNVHKTILCPRSGFFARAINFGKEKDEGKIDLPDDDSTTVEYMLQFLYGADYPSTNITPTDGPDHMKIFRKVTEGSPREMCWKLHELFSHANLEAMEKTQELIIDAANRGYGLYRSPTGDVLKLLRDPKSQDEPYITRTFNCAVVTDAKMYCIGDKYDIPSLKQSSSEKFEVGAEEFALGTPCLYEAIELLMENTPEIDRSIRKTIVSCLCTELVQFGITPGIQALIDRYPTLNGFILEHLVGKYI</sequence>
<dbReference type="Gene3D" id="3.30.710.10">
    <property type="entry name" value="Potassium Channel Kv1.1, Chain A"/>
    <property type="match status" value="1"/>
</dbReference>
<dbReference type="AlphaFoldDB" id="A0A7C8M4Q5"/>
<dbReference type="PROSITE" id="PS50097">
    <property type="entry name" value="BTB"/>
    <property type="match status" value="1"/>
</dbReference>
<proteinExistence type="predicted"/>
<dbReference type="Proteomes" id="UP000481861">
    <property type="component" value="Unassembled WGS sequence"/>
</dbReference>
<comment type="caution">
    <text evidence="2">The sequence shown here is derived from an EMBL/GenBank/DDBJ whole genome shotgun (WGS) entry which is preliminary data.</text>
</comment>
<dbReference type="OrthoDB" id="6359816at2759"/>
<reference evidence="2 3" key="1">
    <citation type="submission" date="2020-01" db="EMBL/GenBank/DDBJ databases">
        <authorList>
            <consortium name="DOE Joint Genome Institute"/>
            <person name="Haridas S."/>
            <person name="Albert R."/>
            <person name="Binder M."/>
            <person name="Bloem J."/>
            <person name="Labutti K."/>
            <person name="Salamov A."/>
            <person name="Andreopoulos B."/>
            <person name="Baker S.E."/>
            <person name="Barry K."/>
            <person name="Bills G."/>
            <person name="Bluhm B.H."/>
            <person name="Cannon C."/>
            <person name="Castanera R."/>
            <person name="Culley D.E."/>
            <person name="Daum C."/>
            <person name="Ezra D."/>
            <person name="Gonzalez J.B."/>
            <person name="Henrissat B."/>
            <person name="Kuo A."/>
            <person name="Liang C."/>
            <person name="Lipzen A."/>
            <person name="Lutzoni F."/>
            <person name="Magnuson J."/>
            <person name="Mondo S."/>
            <person name="Nolan M."/>
            <person name="Ohm R."/>
            <person name="Pangilinan J."/>
            <person name="Park H.-J.H."/>
            <person name="Ramirez L."/>
            <person name="Alfaro M."/>
            <person name="Sun H."/>
            <person name="Tritt A."/>
            <person name="Yoshinaga Y."/>
            <person name="Zwiers L.-H.L."/>
            <person name="Turgeon B.G."/>
            <person name="Goodwin S.B."/>
            <person name="Spatafora J.W."/>
            <person name="Crous P.W."/>
            <person name="Grigoriev I.V."/>
        </authorList>
    </citation>
    <scope>NUCLEOTIDE SEQUENCE [LARGE SCALE GENOMIC DNA]</scope>
    <source>
        <strain evidence="2 3">CBS 611.86</strain>
    </source>
</reference>
<name>A0A7C8M4Q5_9PLEO</name>
<dbReference type="SUPFAM" id="SSF54695">
    <property type="entry name" value="POZ domain"/>
    <property type="match status" value="1"/>
</dbReference>